<sequence length="68" mass="7776">MLKCLSSRHLLSLVGSPNQNLVGSPNQNLQNPRFILSSIELNTKPIFVIMIVFKLHSERFLHRSYGIK</sequence>
<reference evidence="1" key="1">
    <citation type="journal article" date="2023" name="bioRxiv">
        <title>Improved chromosome-level genome assembly for marigold (Tagetes erecta).</title>
        <authorList>
            <person name="Jiang F."/>
            <person name="Yuan L."/>
            <person name="Wang S."/>
            <person name="Wang H."/>
            <person name="Xu D."/>
            <person name="Wang A."/>
            <person name="Fan W."/>
        </authorList>
    </citation>
    <scope>NUCLEOTIDE SEQUENCE</scope>
    <source>
        <strain evidence="1">WSJ</strain>
        <tissue evidence="1">Leaf</tissue>
    </source>
</reference>
<protein>
    <submittedName>
        <fullName evidence="1">Uncharacterized protein</fullName>
    </submittedName>
</protein>
<organism evidence="1 2">
    <name type="scientific">Tagetes erecta</name>
    <name type="common">African marigold</name>
    <dbReference type="NCBI Taxonomy" id="13708"/>
    <lineage>
        <taxon>Eukaryota</taxon>
        <taxon>Viridiplantae</taxon>
        <taxon>Streptophyta</taxon>
        <taxon>Embryophyta</taxon>
        <taxon>Tracheophyta</taxon>
        <taxon>Spermatophyta</taxon>
        <taxon>Magnoliopsida</taxon>
        <taxon>eudicotyledons</taxon>
        <taxon>Gunneridae</taxon>
        <taxon>Pentapetalae</taxon>
        <taxon>asterids</taxon>
        <taxon>campanulids</taxon>
        <taxon>Asterales</taxon>
        <taxon>Asteraceae</taxon>
        <taxon>Asteroideae</taxon>
        <taxon>Heliantheae alliance</taxon>
        <taxon>Tageteae</taxon>
        <taxon>Tagetes</taxon>
    </lineage>
</organism>
<dbReference type="Proteomes" id="UP001229421">
    <property type="component" value="Unassembled WGS sequence"/>
</dbReference>
<gene>
    <name evidence="1" type="ORF">QVD17_32491</name>
</gene>
<evidence type="ECO:0000313" key="1">
    <source>
        <dbReference type="EMBL" id="KAK1411771.1"/>
    </source>
</evidence>
<accession>A0AAD8JYF9</accession>
<proteinExistence type="predicted"/>
<comment type="caution">
    <text evidence="1">The sequence shown here is derived from an EMBL/GenBank/DDBJ whole genome shotgun (WGS) entry which is preliminary data.</text>
</comment>
<name>A0AAD8JYF9_TARER</name>
<evidence type="ECO:0000313" key="2">
    <source>
        <dbReference type="Proteomes" id="UP001229421"/>
    </source>
</evidence>
<dbReference type="AlphaFoldDB" id="A0AAD8JYF9"/>
<keyword evidence="2" id="KW-1185">Reference proteome</keyword>
<dbReference type="EMBL" id="JAUHHV010000009">
    <property type="protein sequence ID" value="KAK1411771.1"/>
    <property type="molecule type" value="Genomic_DNA"/>
</dbReference>